<dbReference type="Pfam" id="PF00370">
    <property type="entry name" value="FGGY_N"/>
    <property type="match status" value="1"/>
</dbReference>
<dbReference type="PANTHER" id="PTHR43095:SF5">
    <property type="entry name" value="XYLULOSE KINASE"/>
    <property type="match status" value="1"/>
</dbReference>
<evidence type="ECO:0000259" key="5">
    <source>
        <dbReference type="Pfam" id="PF02782"/>
    </source>
</evidence>
<dbReference type="InterPro" id="IPR043129">
    <property type="entry name" value="ATPase_NBD"/>
</dbReference>
<keyword evidence="2" id="KW-0808">Transferase</keyword>
<dbReference type="PANTHER" id="PTHR43095">
    <property type="entry name" value="SUGAR KINASE"/>
    <property type="match status" value="1"/>
</dbReference>
<dbReference type="Gene3D" id="3.30.420.40">
    <property type="match status" value="2"/>
</dbReference>
<evidence type="ECO:0000256" key="2">
    <source>
        <dbReference type="ARBA" id="ARBA00022679"/>
    </source>
</evidence>
<dbReference type="Proteomes" id="UP001157974">
    <property type="component" value="Unassembled WGS sequence"/>
</dbReference>
<reference evidence="6 7" key="1">
    <citation type="journal article" date="2023" name="Nat. Commun.">
        <title>Origin of minicircular mitochondrial genomes in red algae.</title>
        <authorList>
            <person name="Lee Y."/>
            <person name="Cho C.H."/>
            <person name="Lee Y.M."/>
            <person name="Park S.I."/>
            <person name="Yang J.H."/>
            <person name="West J.A."/>
            <person name="Bhattacharya D."/>
            <person name="Yoon H.S."/>
        </authorList>
    </citation>
    <scope>NUCLEOTIDE SEQUENCE [LARGE SCALE GENOMIC DNA]</scope>
    <source>
        <strain evidence="6 7">CCMP1338</strain>
        <tissue evidence="6">Whole cell</tissue>
    </source>
</reference>
<sequence>MISPPCFASSPATNVRGWRGTSVIAKSHCLAIDVGTGSLKSALVDLSSGRVVKHESAKLDTVRRDAASVEQRPSDWWHTTCETVGKVLTDLDDAIVLSSVAVTGQMQDLIIIDEADNVLYDTAILYSDKRAVSEAQALTEKLGMRVTADTLLSKLLWVERNWNVSSIGRERSRVLIGAADWISFKLCGAHVSDPTTATTTSLADSSGRSYSVEVLKDAGLEPWIRSLPELHDEIKVCGYVNQSIAEEASLALLSDLPVIHAGGDAATTTVGAGAGIPGWTHMYVGTSGWIGGSIDSNSIAASGTTVFQLGHPVKDFQIRLGSMTTAGGCLTWIKNLLGCSWLELNQMASSCPPGSSGVLFYPHLAGERCPFVDPLATASFLGLRGGVDAAALVRSVMEGVAFNMLDCMREMEASGFPVGEEVVMVGGGSRSSVWCEIFASVLERQILVQEDSAFSGLKGAAAIAAVAIGEQQDLYPTSWRQNGSIYKPVHHELYQMIHRSWREKHPQNGVA</sequence>
<name>A0AAV8UZE7_9RHOD</name>
<keyword evidence="3" id="KW-0418">Kinase</keyword>
<evidence type="ECO:0000256" key="1">
    <source>
        <dbReference type="ARBA" id="ARBA00009156"/>
    </source>
</evidence>
<dbReference type="AlphaFoldDB" id="A0AAV8UZE7"/>
<dbReference type="Pfam" id="PF02782">
    <property type="entry name" value="FGGY_C"/>
    <property type="match status" value="1"/>
</dbReference>
<feature type="domain" description="Carbohydrate kinase FGGY N-terminal" evidence="4">
    <location>
        <begin position="29"/>
        <end position="271"/>
    </location>
</feature>
<dbReference type="GO" id="GO:0005975">
    <property type="term" value="P:carbohydrate metabolic process"/>
    <property type="evidence" value="ECO:0007669"/>
    <property type="project" value="InterPro"/>
</dbReference>
<proteinExistence type="inferred from homology"/>
<accession>A0AAV8UZE7</accession>
<evidence type="ECO:0000313" key="7">
    <source>
        <dbReference type="Proteomes" id="UP001157974"/>
    </source>
</evidence>
<dbReference type="PIRSF" id="PIRSF000538">
    <property type="entry name" value="GlpK"/>
    <property type="match status" value="1"/>
</dbReference>
<comment type="caution">
    <text evidence="6">The sequence shown here is derived from an EMBL/GenBank/DDBJ whole genome shotgun (WGS) entry which is preliminary data.</text>
</comment>
<dbReference type="InterPro" id="IPR018484">
    <property type="entry name" value="FGGY_N"/>
</dbReference>
<protein>
    <recommendedName>
        <fullName evidence="8">Glycerol kinase</fullName>
    </recommendedName>
</protein>
<dbReference type="InterPro" id="IPR000577">
    <property type="entry name" value="Carb_kinase_FGGY"/>
</dbReference>
<evidence type="ECO:0008006" key="8">
    <source>
        <dbReference type="Google" id="ProtNLM"/>
    </source>
</evidence>
<organism evidence="6 7">
    <name type="scientific">Rhodosorus marinus</name>
    <dbReference type="NCBI Taxonomy" id="101924"/>
    <lineage>
        <taxon>Eukaryota</taxon>
        <taxon>Rhodophyta</taxon>
        <taxon>Stylonematophyceae</taxon>
        <taxon>Stylonematales</taxon>
        <taxon>Stylonemataceae</taxon>
        <taxon>Rhodosorus</taxon>
    </lineage>
</organism>
<comment type="similarity">
    <text evidence="1">Belongs to the FGGY kinase family.</text>
</comment>
<evidence type="ECO:0000256" key="3">
    <source>
        <dbReference type="ARBA" id="ARBA00022777"/>
    </source>
</evidence>
<dbReference type="SUPFAM" id="SSF53067">
    <property type="entry name" value="Actin-like ATPase domain"/>
    <property type="match status" value="2"/>
</dbReference>
<evidence type="ECO:0000259" key="4">
    <source>
        <dbReference type="Pfam" id="PF00370"/>
    </source>
</evidence>
<keyword evidence="7" id="KW-1185">Reference proteome</keyword>
<dbReference type="EMBL" id="JAMWBK010000003">
    <property type="protein sequence ID" value="KAJ8906387.1"/>
    <property type="molecule type" value="Genomic_DNA"/>
</dbReference>
<feature type="domain" description="Carbohydrate kinase FGGY C-terminal" evidence="5">
    <location>
        <begin position="331"/>
        <end position="467"/>
    </location>
</feature>
<evidence type="ECO:0000313" key="6">
    <source>
        <dbReference type="EMBL" id="KAJ8906387.1"/>
    </source>
</evidence>
<dbReference type="InterPro" id="IPR018485">
    <property type="entry name" value="FGGY_C"/>
</dbReference>
<dbReference type="InterPro" id="IPR050406">
    <property type="entry name" value="FGGY_Carb_Kinase"/>
</dbReference>
<dbReference type="CDD" id="cd07805">
    <property type="entry name" value="ASKHA_NBD_FGGY_CvXK-like"/>
    <property type="match status" value="1"/>
</dbReference>
<gene>
    <name evidence="6" type="ORF">NDN08_002880</name>
</gene>
<dbReference type="GO" id="GO:0016301">
    <property type="term" value="F:kinase activity"/>
    <property type="evidence" value="ECO:0007669"/>
    <property type="project" value="UniProtKB-KW"/>
</dbReference>